<dbReference type="AlphaFoldDB" id="R0KJE4"/>
<keyword evidence="1" id="KW-0472">Membrane</keyword>
<dbReference type="EMBL" id="KB908515">
    <property type="protein sequence ID" value="EOA89299.1"/>
    <property type="molecule type" value="Genomic_DNA"/>
</dbReference>
<dbReference type="GeneID" id="19397970"/>
<keyword evidence="1" id="KW-1133">Transmembrane helix</keyword>
<dbReference type="STRING" id="671987.R0KJE4"/>
<evidence type="ECO:0000313" key="3">
    <source>
        <dbReference type="Proteomes" id="UP000016935"/>
    </source>
</evidence>
<dbReference type="InterPro" id="IPR021109">
    <property type="entry name" value="Peptidase_aspartic_dom_sf"/>
</dbReference>
<evidence type="ECO:0008006" key="4">
    <source>
        <dbReference type="Google" id="ProtNLM"/>
    </source>
</evidence>
<evidence type="ECO:0000313" key="2">
    <source>
        <dbReference type="EMBL" id="EOA89299.1"/>
    </source>
</evidence>
<dbReference type="RefSeq" id="XP_008023112.1">
    <property type="nucleotide sequence ID" value="XM_008024921.1"/>
</dbReference>
<dbReference type="OrthoDB" id="5291209at2759"/>
<dbReference type="eggNOG" id="ENOG502SGW8">
    <property type="taxonomic scope" value="Eukaryota"/>
</dbReference>
<reference evidence="2 3" key="2">
    <citation type="journal article" date="2013" name="PLoS Genet.">
        <title>Comparative genome structure, secondary metabolite, and effector coding capacity across Cochliobolus pathogens.</title>
        <authorList>
            <person name="Condon B.J."/>
            <person name="Leng Y."/>
            <person name="Wu D."/>
            <person name="Bushley K.E."/>
            <person name="Ohm R.A."/>
            <person name="Otillar R."/>
            <person name="Martin J."/>
            <person name="Schackwitz W."/>
            <person name="Grimwood J."/>
            <person name="MohdZainudin N."/>
            <person name="Xue C."/>
            <person name="Wang R."/>
            <person name="Manning V.A."/>
            <person name="Dhillon B."/>
            <person name="Tu Z.J."/>
            <person name="Steffenson B.J."/>
            <person name="Salamov A."/>
            <person name="Sun H."/>
            <person name="Lowry S."/>
            <person name="LaButti K."/>
            <person name="Han J."/>
            <person name="Copeland A."/>
            <person name="Lindquist E."/>
            <person name="Barry K."/>
            <person name="Schmutz J."/>
            <person name="Baker S.E."/>
            <person name="Ciuffetti L.M."/>
            <person name="Grigoriev I.V."/>
            <person name="Zhong S."/>
            <person name="Turgeon B.G."/>
        </authorList>
    </citation>
    <scope>NUCLEOTIDE SEQUENCE [LARGE SCALE GENOMIC DNA]</scope>
    <source>
        <strain evidence="3">28A</strain>
    </source>
</reference>
<sequence length="406" mass="44014">MCLPSSTPARQRPRSSTLFGRVAILVASLVLYTMYHNVTTMSSMTDSHSSSQNHSIFIPFIYAFSSNHVPQVMCTVEGVGIQMPVDTGSTGTLIGAPVLPNISTTVGTPAHHFFTSSKILYVGRLVELAMNFHAEGSSYATATVPVLIVDKSWRCPWYNPLVDRFECPPGPNGEQAVARDTSQITYMGVGFGRNGVKDGMPFATPRVNPLLNVDAIDGEPVPRAWVRAGYIVSREGVQIGLTPQNTRGFAFSRLEPGLTHADDARDWAMARMCFSINGEGRNCGHVLVDTGIAQMYIRTDKGVSMPTVVIPNPNPKGYAKMVKRVKRGTNITIGFPSLDHPAMSYSFSVGEGSAIEPNYVFPQLPEHPPYVNTGRNLLFRYAIAFDAVGGRFGFRSVGTSGTASVL</sequence>
<dbReference type="HOGENOM" id="CLU_048775_0_0_1"/>
<keyword evidence="1" id="KW-0812">Transmembrane</keyword>
<proteinExistence type="predicted"/>
<name>R0KJE4_EXST2</name>
<dbReference type="SUPFAM" id="SSF50630">
    <property type="entry name" value="Acid proteases"/>
    <property type="match status" value="1"/>
</dbReference>
<accession>R0KJE4</accession>
<keyword evidence="3" id="KW-1185">Reference proteome</keyword>
<evidence type="ECO:0000256" key="1">
    <source>
        <dbReference type="SAM" id="Phobius"/>
    </source>
</evidence>
<organism evidence="2 3">
    <name type="scientific">Exserohilum turcicum (strain 28A)</name>
    <name type="common">Northern leaf blight fungus</name>
    <name type="synonym">Setosphaeria turcica</name>
    <dbReference type="NCBI Taxonomy" id="671987"/>
    <lineage>
        <taxon>Eukaryota</taxon>
        <taxon>Fungi</taxon>
        <taxon>Dikarya</taxon>
        <taxon>Ascomycota</taxon>
        <taxon>Pezizomycotina</taxon>
        <taxon>Dothideomycetes</taxon>
        <taxon>Pleosporomycetidae</taxon>
        <taxon>Pleosporales</taxon>
        <taxon>Pleosporineae</taxon>
        <taxon>Pleosporaceae</taxon>
        <taxon>Exserohilum</taxon>
    </lineage>
</organism>
<gene>
    <name evidence="2" type="ORF">SETTUDRAFT_159701</name>
</gene>
<dbReference type="Proteomes" id="UP000016935">
    <property type="component" value="Unassembled WGS sequence"/>
</dbReference>
<reference evidence="2 3" key="1">
    <citation type="journal article" date="2012" name="PLoS Pathog.">
        <title>Diverse lifestyles and strategies of plant pathogenesis encoded in the genomes of eighteen Dothideomycetes fungi.</title>
        <authorList>
            <person name="Ohm R.A."/>
            <person name="Feau N."/>
            <person name="Henrissat B."/>
            <person name="Schoch C.L."/>
            <person name="Horwitz B.A."/>
            <person name="Barry K.W."/>
            <person name="Condon B.J."/>
            <person name="Copeland A.C."/>
            <person name="Dhillon B."/>
            <person name="Glaser F."/>
            <person name="Hesse C.N."/>
            <person name="Kosti I."/>
            <person name="LaButti K."/>
            <person name="Lindquist E.A."/>
            <person name="Lucas S."/>
            <person name="Salamov A.A."/>
            <person name="Bradshaw R.E."/>
            <person name="Ciuffetti L."/>
            <person name="Hamelin R.C."/>
            <person name="Kema G.H.J."/>
            <person name="Lawrence C."/>
            <person name="Scott J.A."/>
            <person name="Spatafora J.W."/>
            <person name="Turgeon B.G."/>
            <person name="de Wit P.J.G.M."/>
            <person name="Zhong S."/>
            <person name="Goodwin S.B."/>
            <person name="Grigoriev I.V."/>
        </authorList>
    </citation>
    <scope>NUCLEOTIDE SEQUENCE [LARGE SCALE GENOMIC DNA]</scope>
    <source>
        <strain evidence="3">28A</strain>
    </source>
</reference>
<protein>
    <recommendedName>
        <fullName evidence="4">Peptidase A1 domain-containing protein</fullName>
    </recommendedName>
</protein>
<feature type="transmembrane region" description="Helical" evidence="1">
    <location>
        <begin position="18"/>
        <end position="35"/>
    </location>
</feature>